<feature type="transmembrane region" description="Helical" evidence="5">
    <location>
        <begin position="12"/>
        <end position="35"/>
    </location>
</feature>
<dbReference type="EMBL" id="QJJM01000005">
    <property type="protein sequence ID" value="PXW76329.1"/>
    <property type="molecule type" value="Genomic_DNA"/>
</dbReference>
<proteinExistence type="predicted"/>
<evidence type="ECO:0000256" key="1">
    <source>
        <dbReference type="ARBA" id="ARBA00004370"/>
    </source>
</evidence>
<evidence type="ECO:0000259" key="6">
    <source>
        <dbReference type="Pfam" id="PF00924"/>
    </source>
</evidence>
<keyword evidence="2 5" id="KW-0812">Transmembrane</keyword>
<evidence type="ECO:0000313" key="7">
    <source>
        <dbReference type="EMBL" id="PXW76329.1"/>
    </source>
</evidence>
<dbReference type="InterPro" id="IPR010920">
    <property type="entry name" value="LSM_dom_sf"/>
</dbReference>
<evidence type="ECO:0000256" key="4">
    <source>
        <dbReference type="ARBA" id="ARBA00023136"/>
    </source>
</evidence>
<dbReference type="InterPro" id="IPR023408">
    <property type="entry name" value="MscS_beta-dom_sf"/>
</dbReference>
<keyword evidence="4 5" id="KW-0472">Membrane</keyword>
<accession>A0A2V3VI82</accession>
<dbReference type="GO" id="GO:0008381">
    <property type="term" value="F:mechanosensitive monoatomic ion channel activity"/>
    <property type="evidence" value="ECO:0007669"/>
    <property type="project" value="UniProtKB-ARBA"/>
</dbReference>
<sequence length="351" mass="38800">MEQSELWEMLRTPAIVVALISTALVAHRVIMAIAVRIAQRTDTDQDEALLACLFHPLRWIMVALLLLGADSLAARGDDLSSAVTAVVRIAMPLLWGWLVIAVIRFAHGYIDARSDVSAEDNLAARRRRTRADILARIAIVIVALVSLGLLLLKIPAVREIGLALVASAGLAGLAFGVAAQPLLKNLVAGIQLAFTEPVRIDDVVVYRGEWGRIEKITLTYVVLKIWDDRRLVIPVSKLLEEPVENWTLQTSHLLGTVMIHVDHAADVERIRACALDEVRAHRLWDGRVALLQVTDMNANVLELRVLMSGRNGGELFDLRCDVRETVLRFIATEMPDALNRNRVALEPLETA</sequence>
<organism evidence="7 8">
    <name type="scientific">Blastomonas natatoria</name>
    <dbReference type="NCBI Taxonomy" id="34015"/>
    <lineage>
        <taxon>Bacteria</taxon>
        <taxon>Pseudomonadati</taxon>
        <taxon>Pseudomonadota</taxon>
        <taxon>Alphaproteobacteria</taxon>
        <taxon>Sphingomonadales</taxon>
        <taxon>Sphingomonadaceae</taxon>
        <taxon>Blastomonas</taxon>
    </lineage>
</organism>
<dbReference type="Gene3D" id="1.10.287.1260">
    <property type="match status" value="1"/>
</dbReference>
<dbReference type="PANTHER" id="PTHR30566:SF25">
    <property type="entry name" value="INNER MEMBRANE PROTEIN"/>
    <property type="match status" value="1"/>
</dbReference>
<dbReference type="Pfam" id="PF00924">
    <property type="entry name" value="MS_channel_2nd"/>
    <property type="match status" value="1"/>
</dbReference>
<feature type="transmembrane region" description="Helical" evidence="5">
    <location>
        <begin position="133"/>
        <end position="154"/>
    </location>
</feature>
<dbReference type="PANTHER" id="PTHR30566">
    <property type="entry name" value="YNAI-RELATED MECHANOSENSITIVE ION CHANNEL"/>
    <property type="match status" value="1"/>
</dbReference>
<comment type="subcellular location">
    <subcellularLocation>
        <location evidence="1">Membrane</location>
    </subcellularLocation>
</comment>
<dbReference type="GO" id="GO:0016020">
    <property type="term" value="C:membrane"/>
    <property type="evidence" value="ECO:0007669"/>
    <property type="project" value="UniProtKB-SubCell"/>
</dbReference>
<dbReference type="InterPro" id="IPR006685">
    <property type="entry name" value="MscS_channel_2nd"/>
</dbReference>
<gene>
    <name evidence="7" type="ORF">C7451_105100</name>
</gene>
<evidence type="ECO:0000256" key="5">
    <source>
        <dbReference type="SAM" id="Phobius"/>
    </source>
</evidence>
<evidence type="ECO:0000256" key="3">
    <source>
        <dbReference type="ARBA" id="ARBA00022989"/>
    </source>
</evidence>
<feature type="transmembrane region" description="Helical" evidence="5">
    <location>
        <begin position="160"/>
        <end position="179"/>
    </location>
</feature>
<dbReference type="Gene3D" id="2.30.30.60">
    <property type="match status" value="1"/>
</dbReference>
<evidence type="ECO:0000313" key="8">
    <source>
        <dbReference type="Proteomes" id="UP000248014"/>
    </source>
</evidence>
<feature type="transmembrane region" description="Helical" evidence="5">
    <location>
        <begin position="89"/>
        <end position="112"/>
    </location>
</feature>
<keyword evidence="8" id="KW-1185">Reference proteome</keyword>
<name>A0A2V3VI82_9SPHN</name>
<dbReference type="RefSeq" id="WP_110298378.1">
    <property type="nucleotide sequence ID" value="NZ_QJJM01000005.1"/>
</dbReference>
<dbReference type="Proteomes" id="UP000248014">
    <property type="component" value="Unassembled WGS sequence"/>
</dbReference>
<keyword evidence="3 5" id="KW-1133">Transmembrane helix</keyword>
<feature type="transmembrane region" description="Helical" evidence="5">
    <location>
        <begin position="47"/>
        <end position="69"/>
    </location>
</feature>
<feature type="domain" description="Mechanosensitive ion channel MscS" evidence="6">
    <location>
        <begin position="182"/>
        <end position="247"/>
    </location>
</feature>
<evidence type="ECO:0000256" key="2">
    <source>
        <dbReference type="ARBA" id="ARBA00022692"/>
    </source>
</evidence>
<comment type="caution">
    <text evidence="7">The sequence shown here is derived from an EMBL/GenBank/DDBJ whole genome shotgun (WGS) entry which is preliminary data.</text>
</comment>
<dbReference type="OrthoDB" id="9792218at2"/>
<dbReference type="SUPFAM" id="SSF50182">
    <property type="entry name" value="Sm-like ribonucleoproteins"/>
    <property type="match status" value="1"/>
</dbReference>
<protein>
    <submittedName>
        <fullName evidence="7">Small-conductance mechanosensitive channel</fullName>
    </submittedName>
</protein>
<dbReference type="AlphaFoldDB" id="A0A2V3VI82"/>
<reference evidence="7 8" key="1">
    <citation type="submission" date="2018-05" db="EMBL/GenBank/DDBJ databases">
        <title>Genomic Encyclopedia of Type Strains, Phase IV (KMG-IV): sequencing the most valuable type-strain genomes for metagenomic binning, comparative biology and taxonomic classification.</title>
        <authorList>
            <person name="Goeker M."/>
        </authorList>
    </citation>
    <scope>NUCLEOTIDE SEQUENCE [LARGE SCALE GENOMIC DNA]</scope>
    <source>
        <strain evidence="7 8">DSM 3183</strain>
    </source>
</reference>